<protein>
    <submittedName>
        <fullName evidence="2">Phage replication protein CRI</fullName>
    </submittedName>
</protein>
<keyword evidence="3" id="KW-1185">Reference proteome</keyword>
<evidence type="ECO:0000259" key="1">
    <source>
        <dbReference type="Pfam" id="PF05144"/>
    </source>
</evidence>
<dbReference type="RefSeq" id="WP_106294460.1">
    <property type="nucleotide sequence ID" value="NZ_PVTH01000009.1"/>
</dbReference>
<dbReference type="GO" id="GO:0006260">
    <property type="term" value="P:DNA replication"/>
    <property type="evidence" value="ECO:0007669"/>
    <property type="project" value="InterPro"/>
</dbReference>
<dbReference type="InterPro" id="IPR022686">
    <property type="entry name" value="G2P_N"/>
</dbReference>
<accession>A0A2T0TXL5</accession>
<name>A0A2T0TXL5_9SPHI</name>
<gene>
    <name evidence="2" type="ORF">B0I27_109116</name>
</gene>
<dbReference type="AlphaFoldDB" id="A0A2T0TXL5"/>
<comment type="caution">
    <text evidence="2">The sequence shown here is derived from an EMBL/GenBank/DDBJ whole genome shotgun (WGS) entry which is preliminary data.</text>
</comment>
<dbReference type="EMBL" id="PVTH01000009">
    <property type="protein sequence ID" value="PRY50393.1"/>
    <property type="molecule type" value="Genomic_DNA"/>
</dbReference>
<evidence type="ECO:0000313" key="2">
    <source>
        <dbReference type="EMBL" id="PRY50393.1"/>
    </source>
</evidence>
<evidence type="ECO:0000313" key="3">
    <source>
        <dbReference type="Proteomes" id="UP000238034"/>
    </source>
</evidence>
<feature type="domain" description="Replication-associated protein G2P N-terminal" evidence="1">
    <location>
        <begin position="1"/>
        <end position="247"/>
    </location>
</feature>
<reference evidence="2 3" key="1">
    <citation type="submission" date="2018-03" db="EMBL/GenBank/DDBJ databases">
        <title>Genomic Encyclopedia of Type Strains, Phase III (KMG-III): the genomes of soil and plant-associated and newly described type strains.</title>
        <authorList>
            <person name="Whitman W."/>
        </authorList>
    </citation>
    <scope>NUCLEOTIDE SEQUENCE [LARGE SCALE GENOMIC DNA]</scope>
    <source>
        <strain evidence="2 3">CGMCC 1.9313</strain>
    </source>
</reference>
<dbReference type="Pfam" id="PF05144">
    <property type="entry name" value="Phage_CRI"/>
    <property type="match status" value="1"/>
</dbReference>
<dbReference type="OrthoDB" id="2987906at2"/>
<dbReference type="Proteomes" id="UP000238034">
    <property type="component" value="Unassembled WGS sequence"/>
</dbReference>
<organism evidence="2 3">
    <name type="scientific">Arcticibacter pallidicorallinus</name>
    <dbReference type="NCBI Taxonomy" id="1259464"/>
    <lineage>
        <taxon>Bacteria</taxon>
        <taxon>Pseudomonadati</taxon>
        <taxon>Bacteroidota</taxon>
        <taxon>Sphingobacteriia</taxon>
        <taxon>Sphingobacteriales</taxon>
        <taxon>Sphingobacteriaceae</taxon>
        <taxon>Arcticibacter</taxon>
    </lineage>
</organism>
<sequence length="448" mass="53332">MIDTVHFRIHDLQKNAKLKHQLSTTDKKGSTTAEISQSTLESLQGDKIRVHLFHDSGNILPLVRRSNLNIPSSHYSVSYVIHEIRDYIEFNVAIPKYEWGTNILQYIPYYDQSPQAMFNLLRSFFFKFFKNFTCDPDTADIEIVRLDMCYNQFFVDKNQALTYLNCQKELAVKYARSSKNNYRTYETSLFYQTRRYTFKIYHKGTEFTANDKKELAKHKVTNLSIPKLQYEADRILRYEMTFRPSYFDYVLKNDIVFKEGKKSSYTDVFTRMLRHNNVTASKVIDSFKRKQLSFYLKSLWDVPVSDLNQYIENHQATFNNDLFFCMYERFWKKVQDYQLNIPMTPYDVLAKINEHNGFVDTKNQFAAKKQKQSPKEHNRLLILAMLSQYMDVENLKKYLPKSSFFRMKAELNKLGINMYNNNHTIPAPPTDYLEYKYIFGNKFNLTLK</sequence>
<proteinExistence type="predicted"/>